<evidence type="ECO:0000313" key="4">
    <source>
        <dbReference type="Proteomes" id="UP000789405"/>
    </source>
</evidence>
<evidence type="ECO:0000256" key="1">
    <source>
        <dbReference type="ARBA" id="ARBA00022448"/>
    </source>
</evidence>
<proteinExistence type="predicted"/>
<dbReference type="GO" id="GO:1902387">
    <property type="term" value="F:ceramide 1-phosphate binding"/>
    <property type="evidence" value="ECO:0007669"/>
    <property type="project" value="TreeGrafter"/>
</dbReference>
<dbReference type="InterPro" id="IPR036497">
    <property type="entry name" value="GLTP_sf"/>
</dbReference>
<accession>A0A9N9HPA9</accession>
<dbReference type="PANTHER" id="PTHR10219:SF25">
    <property type="entry name" value="PLECKSTRIN HOMOLOGY DOMAIN-CONTAINING FAMILY A MEMBER 8"/>
    <property type="match status" value="1"/>
</dbReference>
<reference evidence="3" key="1">
    <citation type="submission" date="2021-06" db="EMBL/GenBank/DDBJ databases">
        <authorList>
            <person name="Kallberg Y."/>
            <person name="Tangrot J."/>
            <person name="Rosling A."/>
        </authorList>
    </citation>
    <scope>NUCLEOTIDE SEQUENCE</scope>
    <source>
        <strain evidence="3">MA453B</strain>
    </source>
</reference>
<dbReference type="PANTHER" id="PTHR10219">
    <property type="entry name" value="GLYCOLIPID TRANSFER PROTEIN-RELATED"/>
    <property type="match status" value="1"/>
</dbReference>
<dbReference type="Pfam" id="PF08718">
    <property type="entry name" value="GLTP"/>
    <property type="match status" value="1"/>
</dbReference>
<dbReference type="AlphaFoldDB" id="A0A9N9HPA9"/>
<dbReference type="Gene3D" id="1.10.3520.10">
    <property type="entry name" value="Glycolipid transfer protein"/>
    <property type="match status" value="1"/>
</dbReference>
<sequence length="193" mass="22832">MDDLTFFDSLETSYIDVPITEDGIDTITFLNATHELVRLIDIIGPEVFEVLRSEMNGNIKHIRERYEHNISKNLTLEKLIKHDESEHKKKYIHILMSLIREIEFFAIGLRRSIDDPSEELAVSFMESYRKTLEHYHSIIIRPIFKIAIKACPYRHEFFKKLGDNQEKVCQQYESWLSSVEGIIKRLHALPEFH</sequence>
<dbReference type="OrthoDB" id="205255at2759"/>
<dbReference type="FunFam" id="1.10.3520.10:FF:000001">
    <property type="entry name" value="Pleckstrin domain-containing family A member 8"/>
    <property type="match status" value="1"/>
</dbReference>
<keyword evidence="4" id="KW-1185">Reference proteome</keyword>
<dbReference type="GO" id="GO:1902388">
    <property type="term" value="F:ceramide 1-phosphate transfer activity"/>
    <property type="evidence" value="ECO:0007669"/>
    <property type="project" value="TreeGrafter"/>
</dbReference>
<protein>
    <submittedName>
        <fullName evidence="3">12063_t:CDS:1</fullName>
    </submittedName>
</protein>
<evidence type="ECO:0000259" key="2">
    <source>
        <dbReference type="Pfam" id="PF08718"/>
    </source>
</evidence>
<name>A0A9N9HPA9_9GLOM</name>
<dbReference type="SUPFAM" id="SSF110004">
    <property type="entry name" value="Glycolipid transfer protein, GLTP"/>
    <property type="match status" value="1"/>
</dbReference>
<keyword evidence="1" id="KW-0813">Transport</keyword>
<dbReference type="GO" id="GO:0005829">
    <property type="term" value="C:cytosol"/>
    <property type="evidence" value="ECO:0007669"/>
    <property type="project" value="TreeGrafter"/>
</dbReference>
<organism evidence="3 4">
    <name type="scientific">Dentiscutata erythropus</name>
    <dbReference type="NCBI Taxonomy" id="1348616"/>
    <lineage>
        <taxon>Eukaryota</taxon>
        <taxon>Fungi</taxon>
        <taxon>Fungi incertae sedis</taxon>
        <taxon>Mucoromycota</taxon>
        <taxon>Glomeromycotina</taxon>
        <taxon>Glomeromycetes</taxon>
        <taxon>Diversisporales</taxon>
        <taxon>Gigasporaceae</taxon>
        <taxon>Dentiscutata</taxon>
    </lineage>
</organism>
<dbReference type="EMBL" id="CAJVPY010008652">
    <property type="protein sequence ID" value="CAG8698985.1"/>
    <property type="molecule type" value="Genomic_DNA"/>
</dbReference>
<gene>
    <name evidence="3" type="ORF">DERYTH_LOCUS12867</name>
</gene>
<dbReference type="GO" id="GO:0016020">
    <property type="term" value="C:membrane"/>
    <property type="evidence" value="ECO:0007669"/>
    <property type="project" value="TreeGrafter"/>
</dbReference>
<evidence type="ECO:0000313" key="3">
    <source>
        <dbReference type="EMBL" id="CAG8698985.1"/>
    </source>
</evidence>
<dbReference type="Proteomes" id="UP000789405">
    <property type="component" value="Unassembled WGS sequence"/>
</dbReference>
<dbReference type="InterPro" id="IPR014830">
    <property type="entry name" value="Glycolipid_transfer_prot_dom"/>
</dbReference>
<comment type="caution">
    <text evidence="3">The sequence shown here is derived from an EMBL/GenBank/DDBJ whole genome shotgun (WGS) entry which is preliminary data.</text>
</comment>
<feature type="domain" description="Glycolipid transfer protein" evidence="2">
    <location>
        <begin position="24"/>
        <end position="162"/>
    </location>
</feature>